<dbReference type="InterPro" id="IPR000730">
    <property type="entry name" value="Pr_cel_nuc_antig"/>
</dbReference>
<evidence type="ECO:0000259" key="5">
    <source>
        <dbReference type="Pfam" id="PF00705"/>
    </source>
</evidence>
<dbReference type="Pfam" id="PF00705">
    <property type="entry name" value="PCNA_N"/>
    <property type="match status" value="1"/>
</dbReference>
<protein>
    <recommendedName>
        <fullName evidence="3">DNA sliding clamp PCNA</fullName>
    </recommendedName>
</protein>
<dbReference type="Gene3D" id="3.10.150.10">
    <property type="entry name" value="DNA Polymerase III, subunit A, domain 2"/>
    <property type="match status" value="2"/>
</dbReference>
<comment type="subcellular location">
    <subcellularLocation>
        <location evidence="3">Nucleus</location>
    </subcellularLocation>
</comment>
<feature type="domain" description="Proliferating cell nuclear antigen PCNA N-terminal" evidence="5">
    <location>
        <begin position="35"/>
        <end position="119"/>
    </location>
</feature>
<dbReference type="PRINTS" id="PR00339">
    <property type="entry name" value="PCNACYCLIN"/>
</dbReference>
<dbReference type="AlphaFoldDB" id="A0A409XVC8"/>
<accession>A0A409XVC8</accession>
<dbReference type="GO" id="GO:0019985">
    <property type="term" value="P:translesion synthesis"/>
    <property type="evidence" value="ECO:0007669"/>
    <property type="project" value="TreeGrafter"/>
</dbReference>
<proteinExistence type="inferred from homology"/>
<keyword evidence="2 4" id="KW-0238">DNA-binding</keyword>
<dbReference type="PANTHER" id="PTHR11352">
    <property type="entry name" value="PROLIFERATING CELL NUCLEAR ANTIGEN"/>
    <property type="match status" value="1"/>
</dbReference>
<dbReference type="Proteomes" id="UP000283269">
    <property type="component" value="Unassembled WGS sequence"/>
</dbReference>
<dbReference type="SUPFAM" id="SSF55979">
    <property type="entry name" value="DNA clamp"/>
    <property type="match status" value="2"/>
</dbReference>
<dbReference type="GO" id="GO:0003677">
    <property type="term" value="F:DNA binding"/>
    <property type="evidence" value="ECO:0007669"/>
    <property type="project" value="UniProtKB-KW"/>
</dbReference>
<dbReference type="PROSITE" id="PS00293">
    <property type="entry name" value="PCNA_2"/>
    <property type="match status" value="1"/>
</dbReference>
<sequence length="296" mass="32844">MSVQSTFTLTTRLLPQQCLKPNSKKPAPSKSCSILVTDANFECNEENIMLQAMDNSHIALVSVEIGAPGFTSYRCDRTMPLGVDLTSLTKVLRCAKDENICTLKAADEADVLNLVYDAKSAFFSPFFFAFMWHGRDASSPFPPFFLLCSALLPLFIHLNISLSSQTPITSSWPETKYDTRVTLPSAEFTRIVRDLSQLGEHVRIEVSKEVVRISKLKAKSSAEDEDNDSIPTGVVIEMNQHVSLTFSLKYLVNFSKSGSLSGEVQLLMSNDVPLLVAYDFTQGYIRCYLAPKIGDD</sequence>
<keyword evidence="3" id="KW-0539">Nucleus</keyword>
<feature type="domain" description="Proliferating cell nuclear antigen PCNA C-terminal" evidence="6">
    <location>
        <begin position="173"/>
        <end position="292"/>
    </location>
</feature>
<dbReference type="Pfam" id="PF02747">
    <property type="entry name" value="PCNA_C"/>
    <property type="match status" value="1"/>
</dbReference>
<dbReference type="NCBIfam" id="TIGR00590">
    <property type="entry name" value="pcna"/>
    <property type="match status" value="2"/>
</dbReference>
<comment type="function">
    <text evidence="3">This protein is an auxiliary protein of DNA polymerase delta and is involved in the control of eukaryotic DNA replication by increasing the polymerase's processivity during elongation of the leading strand.</text>
</comment>
<comment type="similarity">
    <text evidence="1 4">Belongs to the PCNA family.</text>
</comment>
<dbReference type="EMBL" id="NHYD01000233">
    <property type="protein sequence ID" value="PPQ94782.1"/>
    <property type="molecule type" value="Genomic_DNA"/>
</dbReference>
<dbReference type="GO" id="GO:0006275">
    <property type="term" value="P:regulation of DNA replication"/>
    <property type="evidence" value="ECO:0007669"/>
    <property type="project" value="InterPro"/>
</dbReference>
<dbReference type="CDD" id="cd00577">
    <property type="entry name" value="PCNA"/>
    <property type="match status" value="1"/>
</dbReference>
<name>A0A409XVC8_PSICY</name>
<evidence type="ECO:0000256" key="4">
    <source>
        <dbReference type="RuleBase" id="RU003671"/>
    </source>
</evidence>
<dbReference type="InterPro" id="IPR022659">
    <property type="entry name" value="Pr_cel_nuc_antig_CS"/>
</dbReference>
<dbReference type="STRING" id="93625.A0A409XVC8"/>
<dbReference type="InterPro" id="IPR022649">
    <property type="entry name" value="Pr_cel_nuc_antig_C"/>
</dbReference>
<dbReference type="PANTHER" id="PTHR11352:SF0">
    <property type="entry name" value="PROLIFERATING CELL NUCLEAR ANTIGEN"/>
    <property type="match status" value="1"/>
</dbReference>
<dbReference type="InParanoid" id="A0A409XVC8"/>
<dbReference type="InterPro" id="IPR046938">
    <property type="entry name" value="DNA_clamp_sf"/>
</dbReference>
<dbReference type="OrthoDB" id="534348at2759"/>
<evidence type="ECO:0000256" key="1">
    <source>
        <dbReference type="ARBA" id="ARBA00010462"/>
    </source>
</evidence>
<dbReference type="InterPro" id="IPR022648">
    <property type="entry name" value="Pr_cel_nuc_antig_N"/>
</dbReference>
<evidence type="ECO:0000313" key="7">
    <source>
        <dbReference type="EMBL" id="PPQ94782.1"/>
    </source>
</evidence>
<gene>
    <name evidence="7" type="ORF">CVT25_008375</name>
</gene>
<evidence type="ECO:0000259" key="6">
    <source>
        <dbReference type="Pfam" id="PF02747"/>
    </source>
</evidence>
<dbReference type="GO" id="GO:0030337">
    <property type="term" value="F:DNA polymerase processivity factor activity"/>
    <property type="evidence" value="ECO:0007669"/>
    <property type="project" value="InterPro"/>
</dbReference>
<keyword evidence="4" id="KW-0235">DNA replication</keyword>
<organism evidence="7 8">
    <name type="scientific">Psilocybe cyanescens</name>
    <dbReference type="NCBI Taxonomy" id="93625"/>
    <lineage>
        <taxon>Eukaryota</taxon>
        <taxon>Fungi</taxon>
        <taxon>Dikarya</taxon>
        <taxon>Basidiomycota</taxon>
        <taxon>Agaricomycotina</taxon>
        <taxon>Agaricomycetes</taxon>
        <taxon>Agaricomycetidae</taxon>
        <taxon>Agaricales</taxon>
        <taxon>Agaricineae</taxon>
        <taxon>Strophariaceae</taxon>
        <taxon>Psilocybe</taxon>
    </lineage>
</organism>
<evidence type="ECO:0000256" key="2">
    <source>
        <dbReference type="ARBA" id="ARBA00023125"/>
    </source>
</evidence>
<dbReference type="GO" id="GO:0043626">
    <property type="term" value="C:PCNA complex"/>
    <property type="evidence" value="ECO:0007669"/>
    <property type="project" value="TreeGrafter"/>
</dbReference>
<comment type="caution">
    <text evidence="7">The sequence shown here is derived from an EMBL/GenBank/DDBJ whole genome shotgun (WGS) entry which is preliminary data.</text>
</comment>
<evidence type="ECO:0000256" key="3">
    <source>
        <dbReference type="RuleBase" id="RU000641"/>
    </source>
</evidence>
<evidence type="ECO:0000313" key="8">
    <source>
        <dbReference type="Proteomes" id="UP000283269"/>
    </source>
</evidence>
<dbReference type="GO" id="GO:0006272">
    <property type="term" value="P:leading strand elongation"/>
    <property type="evidence" value="ECO:0007669"/>
    <property type="project" value="TreeGrafter"/>
</dbReference>
<reference evidence="7 8" key="1">
    <citation type="journal article" date="2018" name="Evol. Lett.">
        <title>Horizontal gene cluster transfer increased hallucinogenic mushroom diversity.</title>
        <authorList>
            <person name="Reynolds H.T."/>
            <person name="Vijayakumar V."/>
            <person name="Gluck-Thaler E."/>
            <person name="Korotkin H.B."/>
            <person name="Matheny P.B."/>
            <person name="Slot J.C."/>
        </authorList>
    </citation>
    <scope>NUCLEOTIDE SEQUENCE [LARGE SCALE GENOMIC DNA]</scope>
    <source>
        <strain evidence="7 8">2631</strain>
    </source>
</reference>
<dbReference type="GO" id="GO:0006298">
    <property type="term" value="P:mismatch repair"/>
    <property type="evidence" value="ECO:0007669"/>
    <property type="project" value="TreeGrafter"/>
</dbReference>
<keyword evidence="8" id="KW-1185">Reference proteome</keyword>